<evidence type="ECO:0000313" key="2">
    <source>
        <dbReference type="EMBL" id="QJA82431.1"/>
    </source>
</evidence>
<name>A0A6M3IY31_9ZZZZ</name>
<gene>
    <name evidence="2" type="ORF">MM415A00408_0024</name>
    <name evidence="1" type="ORF">MM415B00786_0024</name>
</gene>
<organism evidence="1">
    <name type="scientific">viral metagenome</name>
    <dbReference type="NCBI Taxonomy" id="1070528"/>
    <lineage>
        <taxon>unclassified sequences</taxon>
        <taxon>metagenomes</taxon>
        <taxon>organismal metagenomes</taxon>
    </lineage>
</organism>
<accession>A0A6M3IY31</accession>
<sequence length="61" mass="7082">MIATWNHYNNPMHVYCRLVGLGLSRRRAIRVAKAWERLYRSLTDAALAARNLMIIGKEIAR</sequence>
<proteinExistence type="predicted"/>
<dbReference type="AlphaFoldDB" id="A0A6M3IY31"/>
<dbReference type="EMBL" id="MT142487">
    <property type="protein sequence ID" value="QJA82431.1"/>
    <property type="molecule type" value="Genomic_DNA"/>
</dbReference>
<evidence type="ECO:0000313" key="1">
    <source>
        <dbReference type="EMBL" id="QJA62410.1"/>
    </source>
</evidence>
<protein>
    <submittedName>
        <fullName evidence="1">Uncharacterized protein</fullName>
    </submittedName>
</protein>
<reference evidence="1" key="1">
    <citation type="submission" date="2020-03" db="EMBL/GenBank/DDBJ databases">
        <title>The deep terrestrial virosphere.</title>
        <authorList>
            <person name="Holmfeldt K."/>
            <person name="Nilsson E."/>
            <person name="Simone D."/>
            <person name="Lopez-Fernandez M."/>
            <person name="Wu X."/>
            <person name="de Brujin I."/>
            <person name="Lundin D."/>
            <person name="Andersson A."/>
            <person name="Bertilsson S."/>
            <person name="Dopson M."/>
        </authorList>
    </citation>
    <scope>NUCLEOTIDE SEQUENCE</scope>
    <source>
        <strain evidence="2">MM415A00408</strain>
        <strain evidence="1">MM415B00786</strain>
    </source>
</reference>
<dbReference type="EMBL" id="MT141470">
    <property type="protein sequence ID" value="QJA62410.1"/>
    <property type="molecule type" value="Genomic_DNA"/>
</dbReference>